<organism evidence="4 5">
    <name type="scientific">Piptocephalis cylindrospora</name>
    <dbReference type="NCBI Taxonomy" id="1907219"/>
    <lineage>
        <taxon>Eukaryota</taxon>
        <taxon>Fungi</taxon>
        <taxon>Fungi incertae sedis</taxon>
        <taxon>Zoopagomycota</taxon>
        <taxon>Zoopagomycotina</taxon>
        <taxon>Zoopagomycetes</taxon>
        <taxon>Zoopagales</taxon>
        <taxon>Piptocephalidaceae</taxon>
        <taxon>Piptocephalis</taxon>
    </lineage>
</organism>
<dbReference type="OrthoDB" id="185373at2759"/>
<dbReference type="Gene3D" id="1.25.40.10">
    <property type="entry name" value="Tetratricopeptide repeat domain"/>
    <property type="match status" value="3"/>
</dbReference>
<feature type="region of interest" description="Disordered" evidence="2">
    <location>
        <begin position="259"/>
        <end position="281"/>
    </location>
</feature>
<feature type="compositionally biased region" description="Low complexity" evidence="2">
    <location>
        <begin position="30"/>
        <end position="48"/>
    </location>
</feature>
<dbReference type="PANTHER" id="PTHR47934">
    <property type="entry name" value="PENTATRICOPEPTIDE REPEAT-CONTAINING PROTEIN PET309, MITOCHONDRIAL"/>
    <property type="match status" value="1"/>
</dbReference>
<gene>
    <name evidence="4" type="ORF">BJ684DRAFT_20654</name>
</gene>
<dbReference type="InterPro" id="IPR057027">
    <property type="entry name" value="TPR_mt"/>
</dbReference>
<keyword evidence="5" id="KW-1185">Reference proteome</keyword>
<evidence type="ECO:0000313" key="5">
    <source>
        <dbReference type="Proteomes" id="UP000267251"/>
    </source>
</evidence>
<accession>A0A4P9Y2B2</accession>
<protein>
    <recommendedName>
        <fullName evidence="3">Pentatricopeptide repeat-containing protein-mitochondrial domain-containing protein</fullName>
    </recommendedName>
</protein>
<name>A0A4P9Y2B2_9FUNG</name>
<evidence type="ECO:0000256" key="2">
    <source>
        <dbReference type="SAM" id="MobiDB-lite"/>
    </source>
</evidence>
<dbReference type="GO" id="GO:0006396">
    <property type="term" value="P:RNA processing"/>
    <property type="evidence" value="ECO:0007669"/>
    <property type="project" value="TreeGrafter"/>
</dbReference>
<dbReference type="AlphaFoldDB" id="A0A4P9Y2B2"/>
<dbReference type="GO" id="GO:0007005">
    <property type="term" value="P:mitochondrion organization"/>
    <property type="evidence" value="ECO:0007669"/>
    <property type="project" value="TreeGrafter"/>
</dbReference>
<keyword evidence="1" id="KW-0677">Repeat</keyword>
<evidence type="ECO:0000259" key="3">
    <source>
        <dbReference type="Pfam" id="PF23276"/>
    </source>
</evidence>
<dbReference type="Pfam" id="PF23276">
    <property type="entry name" value="TPR_24"/>
    <property type="match status" value="1"/>
</dbReference>
<feature type="region of interest" description="Disordered" evidence="2">
    <location>
        <begin position="85"/>
        <end position="117"/>
    </location>
</feature>
<reference evidence="5" key="1">
    <citation type="journal article" date="2018" name="Nat. Microbiol.">
        <title>Leveraging single-cell genomics to expand the fungal tree of life.</title>
        <authorList>
            <person name="Ahrendt S.R."/>
            <person name="Quandt C.A."/>
            <person name="Ciobanu D."/>
            <person name="Clum A."/>
            <person name="Salamov A."/>
            <person name="Andreopoulos B."/>
            <person name="Cheng J.F."/>
            <person name="Woyke T."/>
            <person name="Pelin A."/>
            <person name="Henrissat B."/>
            <person name="Reynolds N.K."/>
            <person name="Benny G.L."/>
            <person name="Smith M.E."/>
            <person name="James T.Y."/>
            <person name="Grigoriev I.V."/>
        </authorList>
    </citation>
    <scope>NUCLEOTIDE SEQUENCE [LARGE SCALE GENOMIC DNA]</scope>
</reference>
<feature type="domain" description="Pentatricopeptide repeat-containing protein-mitochondrial" evidence="3">
    <location>
        <begin position="321"/>
        <end position="449"/>
    </location>
</feature>
<dbReference type="GO" id="GO:0005739">
    <property type="term" value="C:mitochondrion"/>
    <property type="evidence" value="ECO:0007669"/>
    <property type="project" value="TreeGrafter"/>
</dbReference>
<evidence type="ECO:0000313" key="4">
    <source>
        <dbReference type="EMBL" id="RKP12824.1"/>
    </source>
</evidence>
<evidence type="ECO:0000256" key="1">
    <source>
        <dbReference type="ARBA" id="ARBA00022737"/>
    </source>
</evidence>
<dbReference type="InterPro" id="IPR011990">
    <property type="entry name" value="TPR-like_helical_dom_sf"/>
</dbReference>
<dbReference type="EMBL" id="KZ988192">
    <property type="protein sequence ID" value="RKP12824.1"/>
    <property type="molecule type" value="Genomic_DNA"/>
</dbReference>
<feature type="region of interest" description="Disordered" evidence="2">
    <location>
        <begin position="30"/>
        <end position="61"/>
    </location>
</feature>
<dbReference type="Proteomes" id="UP000267251">
    <property type="component" value="Unassembled WGS sequence"/>
</dbReference>
<sequence length="1180" mass="130667">MHRAPFTLNWGRFGVSRQVGLYAKSSASTVSLDSNSSSNNTSYSTLSKSQDRIPYTTTPSSSLSWRARSDCTLVHARMSTPTSLFSTGASSGLPTSTSASTDQAIPFTNSPQTKGPRRIELRRETRDQVASMTEEMLQAKRAGKYSTVLKLFRMIQVLSHQQAPLLAFNIVFDTFSLGSFPAPPPSVTGSVANSTLNYKPSPSSLPLQDLLTCYGELIRATHITPAPFTYSCLLKALAMRCRTECRALLHAAEDGDVALATDDPQSVPPPSSPSSSSTAPVELLCESNDTVRSLTDILVQVYGAMQQRGFVRDIGVNTHNQVLRSAAEAGHLKLAMRVFDALEECPTQTPNEHTYSFLILALGRSGEMTAARRCYDAFLSGSRSPDACTFVANHLIDVLTQRGGAQLDEARRLLDVEMPASGVRVDVVGLNTLITAYGREKRVREAWELTRAMAHPDLHDRYPSPDIVTLRTLLSMAIREADAPVAYWAWKEMCPNEPGSSTTITNGTGRKKPAHEAVLGIRRTIRLLRLMLQSGEVDAICGILSSIRSPSALRSSSPSPQAKDQDPLLGLKADLKLFLSRPDTTPDAVCRVLTSLSPMIMGLKLPQINGILMAVQRAVIPKSTFVSGDDIEPAGKLSTEKMLIVSKWLLAWFEVTTVDFNHCLARSCVLWAKEDPEWLNGRLQTWDIIPSTLSAALLFILRHRCSSQFSEEERIEQARLLLTALFHAQKSTSQKWWWAAIVNPLRKSETADYVDRVSEIYSSVFTHHFALKTGTDAAVIVKWEKQLDAWLAFSSSGRFPSGFPPPTPEEARELFDWLIRLERWGLAKSTCETIMTLPAHVPHRSELISLALSVREQLKEGLANVGPQDHRPLNAPKEWGYGIRGSYLQARKLMAIQDPEEAVKFGWEVLRASNRFRESAFSRTRDISPPSGRFAAVMLGRIVQASSAPTDPPLEKEKQADRVSSAVLKCVDELKRWKTFRFSPIAYSTAIGACLRPASSPEVQERGMELYKEFLTHQASSKDGCSVYGVVAQAAAMRGDQSEALRILGQWRNQRKQDGSMANRNILRVASICHALLSPRDLKEAESFVRQYELEAGGTVEEAWSNIAAGWVLEGDQTKARSLWREMKARDTSQANQKTLKATMRLGDPWDQTLFVLTSLFGEESDELKKVQDFLPTLTE</sequence>
<dbReference type="InterPro" id="IPR051114">
    <property type="entry name" value="Mito_RNA_Proc_CCM1"/>
</dbReference>
<dbReference type="GO" id="GO:0003729">
    <property type="term" value="F:mRNA binding"/>
    <property type="evidence" value="ECO:0007669"/>
    <property type="project" value="TreeGrafter"/>
</dbReference>
<dbReference type="PANTHER" id="PTHR47934:SF6">
    <property type="entry name" value="MITOCHONDRIAL GROUP I INTRON SPLICING FACTOR CCM1-RELATED"/>
    <property type="match status" value="1"/>
</dbReference>
<feature type="compositionally biased region" description="Polar residues" evidence="2">
    <location>
        <begin position="85"/>
        <end position="113"/>
    </location>
</feature>
<proteinExistence type="predicted"/>